<comment type="caution">
    <text evidence="6">The sequence shown here is derived from an EMBL/GenBank/DDBJ whole genome shotgun (WGS) entry which is preliminary data.</text>
</comment>
<evidence type="ECO:0000259" key="5">
    <source>
        <dbReference type="PROSITE" id="PS51938"/>
    </source>
</evidence>
<feature type="compositionally biased region" description="Polar residues" evidence="3">
    <location>
        <begin position="447"/>
        <end position="465"/>
    </location>
</feature>
<dbReference type="PROSITE" id="PS51938">
    <property type="entry name" value="SUZ_C"/>
    <property type="match status" value="1"/>
</dbReference>
<evidence type="ECO:0000313" key="6">
    <source>
        <dbReference type="EMBL" id="OXA63960.1"/>
    </source>
</evidence>
<evidence type="ECO:0000256" key="2">
    <source>
        <dbReference type="PROSITE-ProRule" id="PRU00332"/>
    </source>
</evidence>
<feature type="region of interest" description="Disordered" evidence="3">
    <location>
        <begin position="156"/>
        <end position="191"/>
    </location>
</feature>
<dbReference type="Pfam" id="PF12901">
    <property type="entry name" value="SUZ-C"/>
    <property type="match status" value="1"/>
</dbReference>
<feature type="compositionally biased region" description="Polar residues" evidence="3">
    <location>
        <begin position="392"/>
        <end position="403"/>
    </location>
</feature>
<feature type="region of interest" description="Disordered" evidence="3">
    <location>
        <begin position="309"/>
        <end position="409"/>
    </location>
</feature>
<sequence>MVVVDNMGMEQENKTWAIVYAKSQSLWCSLLVNLVNLLRLWHSFCHLCYLRWVSGGEKGNWSLIGETDINASTYTSDCCAQQQQEEQADDVTTYSKKKMTIQVSAMADAMVSPDQDQHVHEQVHKFSLPITLRLNSEELLEGSSDGDEDLLIDEFNRRGSTQKTEDRDSCSGYSSGSGSSLPGSPIPSSNLKELAHLSSDEHENDCLNGGEAVALAPRRDSDSSTASDDVDVEVSPEVAARIVSQVESMFSDDHLAKDGFLLKHVRRRSDGFVSLKLVAGLRKVKQISREFPVVLNALKSSDSLEVNTDGTKIRRKEPLTSELKAMPIKQAKKEKTAPGGDKEKNQAEKENQNLSDDQQLARKRRQKGDRLNELHYDRGNQQQNQYYKNTNSGRSSFSSTTDESPLRRRGGSLPIAALAQHRGSTAGNYLYPNASPPNAASGFLRPKSNSYSEGTDPSAATMSSWLQKRKASAASTRLSSGEISPAGVIRQPRGPDGSKGFHPGYRTLILEERLQREMMQQLSAFSA</sequence>
<dbReference type="SUPFAM" id="SSF46785">
    <property type="entry name" value="Winged helix' DNA-binding domain"/>
    <property type="match status" value="1"/>
</dbReference>
<evidence type="ECO:0000256" key="1">
    <source>
        <dbReference type="ARBA" id="ARBA00022884"/>
    </source>
</evidence>
<feature type="domain" description="SUZ-C" evidence="5">
    <location>
        <begin position="461"/>
        <end position="505"/>
    </location>
</feature>
<reference evidence="6 7" key="1">
    <citation type="submission" date="2015-12" db="EMBL/GenBank/DDBJ databases">
        <title>The genome of Folsomia candida.</title>
        <authorList>
            <person name="Faddeeva A."/>
            <person name="Derks M.F."/>
            <person name="Anvar Y."/>
            <person name="Smit S."/>
            <person name="Van Straalen N."/>
            <person name="Roelofs D."/>
        </authorList>
    </citation>
    <scope>NUCLEOTIDE SEQUENCE [LARGE SCALE GENOMIC DNA]</scope>
    <source>
        <strain evidence="6 7">VU population</strain>
        <tissue evidence="6">Whole body</tissue>
    </source>
</reference>
<proteinExistence type="predicted"/>
<dbReference type="SMART" id="SM00715">
    <property type="entry name" value="LA"/>
    <property type="match status" value="1"/>
</dbReference>
<feature type="compositionally biased region" description="Low complexity" evidence="3">
    <location>
        <begin position="170"/>
        <end position="189"/>
    </location>
</feature>
<organism evidence="6 7">
    <name type="scientific">Folsomia candida</name>
    <name type="common">Springtail</name>
    <dbReference type="NCBI Taxonomy" id="158441"/>
    <lineage>
        <taxon>Eukaryota</taxon>
        <taxon>Metazoa</taxon>
        <taxon>Ecdysozoa</taxon>
        <taxon>Arthropoda</taxon>
        <taxon>Hexapoda</taxon>
        <taxon>Collembola</taxon>
        <taxon>Entomobryomorpha</taxon>
        <taxon>Isotomoidea</taxon>
        <taxon>Isotomidae</taxon>
        <taxon>Proisotominae</taxon>
        <taxon>Folsomia</taxon>
    </lineage>
</organism>
<keyword evidence="1 2" id="KW-0694">RNA-binding</keyword>
<dbReference type="InterPro" id="IPR036388">
    <property type="entry name" value="WH-like_DNA-bd_sf"/>
</dbReference>
<dbReference type="EMBL" id="LNIX01000001">
    <property type="protein sequence ID" value="OXA63960.1"/>
    <property type="molecule type" value="Genomic_DNA"/>
</dbReference>
<dbReference type="InterPro" id="IPR006630">
    <property type="entry name" value="La_HTH"/>
</dbReference>
<feature type="compositionally biased region" description="Basic and acidic residues" evidence="3">
    <location>
        <begin position="368"/>
        <end position="378"/>
    </location>
</feature>
<feature type="compositionally biased region" description="Basic and acidic residues" evidence="3">
    <location>
        <begin position="331"/>
        <end position="351"/>
    </location>
</feature>
<dbReference type="PANTHER" id="PTHR22792:SF140">
    <property type="entry name" value="ACHILLES, ISOFORM A"/>
    <property type="match status" value="1"/>
</dbReference>
<gene>
    <name evidence="6" type="ORF">Fcan01_02794</name>
</gene>
<evidence type="ECO:0000313" key="7">
    <source>
        <dbReference type="Proteomes" id="UP000198287"/>
    </source>
</evidence>
<dbReference type="Gene3D" id="1.10.10.10">
    <property type="entry name" value="Winged helix-like DNA-binding domain superfamily/Winged helix DNA-binding domain"/>
    <property type="match status" value="1"/>
</dbReference>
<name>A0A226F3M8_FOLCA</name>
<dbReference type="GO" id="GO:0003729">
    <property type="term" value="F:mRNA binding"/>
    <property type="evidence" value="ECO:0007669"/>
    <property type="project" value="TreeGrafter"/>
</dbReference>
<evidence type="ECO:0000259" key="4">
    <source>
        <dbReference type="PROSITE" id="PS50961"/>
    </source>
</evidence>
<dbReference type="InterPro" id="IPR045180">
    <property type="entry name" value="La_dom_prot"/>
</dbReference>
<keyword evidence="7" id="KW-1185">Reference proteome</keyword>
<dbReference type="Proteomes" id="UP000198287">
    <property type="component" value="Unassembled WGS sequence"/>
</dbReference>
<dbReference type="InterPro" id="IPR024642">
    <property type="entry name" value="SUZ-C"/>
</dbReference>
<dbReference type="OrthoDB" id="435402at2759"/>
<feature type="region of interest" description="Disordered" evidence="3">
    <location>
        <begin position="440"/>
        <end position="465"/>
    </location>
</feature>
<evidence type="ECO:0000256" key="3">
    <source>
        <dbReference type="SAM" id="MobiDB-lite"/>
    </source>
</evidence>
<dbReference type="Pfam" id="PF05383">
    <property type="entry name" value="La"/>
    <property type="match status" value="1"/>
</dbReference>
<dbReference type="PANTHER" id="PTHR22792">
    <property type="entry name" value="LUPUS LA PROTEIN-RELATED"/>
    <property type="match status" value="1"/>
</dbReference>
<accession>A0A226F3M8</accession>
<dbReference type="AlphaFoldDB" id="A0A226F3M8"/>
<protein>
    <submittedName>
        <fullName evidence="6">La-related protein 6</fullName>
    </submittedName>
</protein>
<dbReference type="PROSITE" id="PS50961">
    <property type="entry name" value="HTH_LA"/>
    <property type="match status" value="1"/>
</dbReference>
<dbReference type="GO" id="GO:0005634">
    <property type="term" value="C:nucleus"/>
    <property type="evidence" value="ECO:0007669"/>
    <property type="project" value="TreeGrafter"/>
</dbReference>
<feature type="compositionally biased region" description="Low complexity" evidence="3">
    <location>
        <begin position="380"/>
        <end position="391"/>
    </location>
</feature>
<feature type="domain" description="HTH La-type RNA-binding" evidence="4">
    <location>
        <begin position="232"/>
        <end position="323"/>
    </location>
</feature>
<dbReference type="InterPro" id="IPR036390">
    <property type="entry name" value="WH_DNA-bd_sf"/>
</dbReference>